<evidence type="ECO:0000313" key="1">
    <source>
        <dbReference type="Proteomes" id="UP000504629"/>
    </source>
</evidence>
<gene>
    <name evidence="2" type="primary">LOC114245532</name>
</gene>
<dbReference type="RefSeq" id="XP_028033522.1">
    <property type="nucleotide sequence ID" value="XM_028177721.1"/>
</dbReference>
<accession>A0A6J2JXG0</accession>
<dbReference type="OrthoDB" id="76173at2759"/>
<dbReference type="AlphaFoldDB" id="A0A6J2JXG0"/>
<protein>
    <submittedName>
        <fullName evidence="2">Uncharacterized protein LOC114245532</fullName>
    </submittedName>
</protein>
<dbReference type="GeneID" id="114245532"/>
<dbReference type="Proteomes" id="UP000504629">
    <property type="component" value="Unplaced"/>
</dbReference>
<name>A0A6J2JXG0_BOMMA</name>
<evidence type="ECO:0000313" key="2">
    <source>
        <dbReference type="RefSeq" id="XP_028033522.1"/>
    </source>
</evidence>
<keyword evidence="1" id="KW-1185">Reference proteome</keyword>
<proteinExistence type="predicted"/>
<sequence length="651" mass="74005">MKKVRFESPLKFSTMTEAECESPRPLIGDHAFIIPPEIQEYTRILPYNSDPAQRFECSNSMPYPTVNKTHLSDLLEKGPKCLPSNELDLSLFDASCYETKAPSRPILKIPERIDTLHQSSDYNFRPALSTVHNQSINSPNILMKDNSFFIRRNNNRDLNCTDNGQIYKQFGRLSLGKENYPLAKKGEFINNMNSPECIQQKQPVSSKLVSIPATQTQYCSCHYCVKTVSNEHCLREKFHCYNAPKKKYCQCCLPKPNNCTHCDHKKQKPPICNFISEQSGNCTVADAVDQKTLAIKRYEENAIPTNTEIVPQNNVLKEKCEPTVADLFKIIKHQNEQLQLLQEKVDKFIYATEKTQQCSEPKEMLQNTEHKISIGVMTSFEVVQTSTVINKELFKQTNENAQIQCNRSQISIKEVISKAQPTNINFLDGLTPPSNLPPPQAALTNSNTQNNGNEEKILNENSLYNVQVDNATTPFMSPEPSMYLDVRDYSESDASNDDQSNLGWTYYNKVMTHVNGILQDSDIPSSASALYRNARQCVQMHIDKTNVSVTKRVKFGDDPLGLHQPHIYTALNDTSLKMNQLAAKYLKGQPTLAYKEPVKPTTPEPRPADMSIATRNYMERYKLLEGTPKSPTYEMPRFLDITALKQQPKLM</sequence>
<reference evidence="2" key="1">
    <citation type="submission" date="2025-08" db="UniProtKB">
        <authorList>
            <consortium name="RefSeq"/>
        </authorList>
    </citation>
    <scope>IDENTIFICATION</scope>
    <source>
        <tissue evidence="2">Silk gland</tissue>
    </source>
</reference>
<organism evidence="1 2">
    <name type="scientific">Bombyx mandarina</name>
    <name type="common">Wild silk moth</name>
    <name type="synonym">Wild silkworm</name>
    <dbReference type="NCBI Taxonomy" id="7092"/>
    <lineage>
        <taxon>Eukaryota</taxon>
        <taxon>Metazoa</taxon>
        <taxon>Ecdysozoa</taxon>
        <taxon>Arthropoda</taxon>
        <taxon>Hexapoda</taxon>
        <taxon>Insecta</taxon>
        <taxon>Pterygota</taxon>
        <taxon>Neoptera</taxon>
        <taxon>Endopterygota</taxon>
        <taxon>Lepidoptera</taxon>
        <taxon>Glossata</taxon>
        <taxon>Ditrysia</taxon>
        <taxon>Bombycoidea</taxon>
        <taxon>Bombycidae</taxon>
        <taxon>Bombycinae</taxon>
        <taxon>Bombyx</taxon>
    </lineage>
</organism>
<dbReference type="KEGG" id="bman:114245532"/>